<protein>
    <submittedName>
        <fullName evidence="2">Uncharacterized protein</fullName>
    </submittedName>
</protein>
<evidence type="ECO:0000313" key="3">
    <source>
        <dbReference type="EMBL" id="KAG0459515.1"/>
    </source>
</evidence>
<name>A0A835PRT4_VANPL</name>
<keyword evidence="1" id="KW-0732">Signal</keyword>
<proteinExistence type="predicted"/>
<reference evidence="4 5" key="1">
    <citation type="journal article" date="2020" name="Nat. Food">
        <title>A phased Vanilla planifolia genome enables genetic improvement of flavour and production.</title>
        <authorList>
            <person name="Hasing T."/>
            <person name="Tang H."/>
            <person name="Brym M."/>
            <person name="Khazi F."/>
            <person name="Huang T."/>
            <person name="Chambers A.H."/>
        </authorList>
    </citation>
    <scope>NUCLEOTIDE SEQUENCE [LARGE SCALE GENOMIC DNA]</scope>
    <source>
        <tissue evidence="2">Leaf</tissue>
    </source>
</reference>
<evidence type="ECO:0000313" key="4">
    <source>
        <dbReference type="Proteomes" id="UP000636800"/>
    </source>
</evidence>
<accession>A0A835PRT4</accession>
<organism evidence="2 4">
    <name type="scientific">Vanilla planifolia</name>
    <name type="common">Vanilla</name>
    <dbReference type="NCBI Taxonomy" id="51239"/>
    <lineage>
        <taxon>Eukaryota</taxon>
        <taxon>Viridiplantae</taxon>
        <taxon>Streptophyta</taxon>
        <taxon>Embryophyta</taxon>
        <taxon>Tracheophyta</taxon>
        <taxon>Spermatophyta</taxon>
        <taxon>Magnoliopsida</taxon>
        <taxon>Liliopsida</taxon>
        <taxon>Asparagales</taxon>
        <taxon>Orchidaceae</taxon>
        <taxon>Vanilloideae</taxon>
        <taxon>Vanilleae</taxon>
        <taxon>Vanilla</taxon>
    </lineage>
</organism>
<dbReference type="EMBL" id="JADCNL010000012">
    <property type="protein sequence ID" value="KAG0457768.1"/>
    <property type="molecule type" value="Genomic_DNA"/>
</dbReference>
<evidence type="ECO:0000256" key="1">
    <source>
        <dbReference type="SAM" id="SignalP"/>
    </source>
</evidence>
<keyword evidence="4" id="KW-1185">Reference proteome</keyword>
<sequence>MSRWIMWGMQLWWRKAGPRAAPTAILRLTAQSILFHLLPVVEDILQAAVFRNRTPKPLFSNLAVSQQRNEIAVLDLSMVSISALNSVTLPTDVFQL</sequence>
<dbReference type="EMBL" id="JADCNM010000012">
    <property type="protein sequence ID" value="KAG0459515.1"/>
    <property type="molecule type" value="Genomic_DNA"/>
</dbReference>
<dbReference type="Proteomes" id="UP000636800">
    <property type="component" value="Chromosome 12"/>
</dbReference>
<dbReference type="Proteomes" id="UP000639772">
    <property type="component" value="Chromosome 12"/>
</dbReference>
<evidence type="ECO:0000313" key="5">
    <source>
        <dbReference type="Proteomes" id="UP000639772"/>
    </source>
</evidence>
<feature type="chain" id="PRO_5036240293" evidence="1">
    <location>
        <begin position="21"/>
        <end position="96"/>
    </location>
</feature>
<evidence type="ECO:0000313" key="2">
    <source>
        <dbReference type="EMBL" id="KAG0457768.1"/>
    </source>
</evidence>
<feature type="signal peptide" evidence="1">
    <location>
        <begin position="1"/>
        <end position="20"/>
    </location>
</feature>
<comment type="caution">
    <text evidence="2">The sequence shown here is derived from an EMBL/GenBank/DDBJ whole genome shotgun (WGS) entry which is preliminary data.</text>
</comment>
<gene>
    <name evidence="3" type="ORF">HPP92_022643</name>
    <name evidence="2" type="ORF">HPP92_022925</name>
</gene>
<dbReference type="AlphaFoldDB" id="A0A835PRT4"/>